<evidence type="ECO:0000256" key="2">
    <source>
        <dbReference type="ARBA" id="ARBA00004236"/>
    </source>
</evidence>
<dbReference type="InterPro" id="IPR051474">
    <property type="entry name" value="Anti-sigma-K/W_factor"/>
</dbReference>
<evidence type="ECO:0000256" key="6">
    <source>
        <dbReference type="ARBA" id="ARBA00023015"/>
    </source>
</evidence>
<dbReference type="Gene3D" id="1.10.10.1320">
    <property type="entry name" value="Anti-sigma factor, zinc-finger domain"/>
    <property type="match status" value="1"/>
</dbReference>
<evidence type="ECO:0000256" key="11">
    <source>
        <dbReference type="SAM" id="Phobius"/>
    </source>
</evidence>
<dbReference type="GO" id="GO:0006417">
    <property type="term" value="P:regulation of translation"/>
    <property type="evidence" value="ECO:0007669"/>
    <property type="project" value="TreeGrafter"/>
</dbReference>
<gene>
    <name evidence="13" type="ORF">SAMN05421507_1353</name>
</gene>
<evidence type="ECO:0000256" key="10">
    <source>
        <dbReference type="ARBA" id="ARBA00030803"/>
    </source>
</evidence>
<keyword evidence="6" id="KW-0805">Transcription regulation</keyword>
<dbReference type="STRING" id="641025.SAMN05421507_1353"/>
<evidence type="ECO:0000256" key="1">
    <source>
        <dbReference type="ARBA" id="ARBA00004167"/>
    </source>
</evidence>
<protein>
    <recommendedName>
        <fullName evidence="10">Regulator of SigK</fullName>
    </recommendedName>
    <alternativeName>
        <fullName evidence="9">Sigma-K anti-sigma factor RskA</fullName>
    </alternativeName>
</protein>
<evidence type="ECO:0000259" key="12">
    <source>
        <dbReference type="Pfam" id="PF10099"/>
    </source>
</evidence>
<dbReference type="GO" id="GO:0005886">
    <property type="term" value="C:plasma membrane"/>
    <property type="evidence" value="ECO:0007669"/>
    <property type="project" value="UniProtKB-SubCell"/>
</dbReference>
<organism evidence="13 14">
    <name type="scientific">Lentzea jiangxiensis</name>
    <dbReference type="NCBI Taxonomy" id="641025"/>
    <lineage>
        <taxon>Bacteria</taxon>
        <taxon>Bacillati</taxon>
        <taxon>Actinomycetota</taxon>
        <taxon>Actinomycetes</taxon>
        <taxon>Pseudonocardiales</taxon>
        <taxon>Pseudonocardiaceae</taxon>
        <taxon>Lentzea</taxon>
    </lineage>
</organism>
<evidence type="ECO:0000256" key="9">
    <source>
        <dbReference type="ARBA" id="ARBA00029829"/>
    </source>
</evidence>
<dbReference type="GO" id="GO:0016989">
    <property type="term" value="F:sigma factor antagonist activity"/>
    <property type="evidence" value="ECO:0007669"/>
    <property type="project" value="TreeGrafter"/>
</dbReference>
<dbReference type="AlphaFoldDB" id="A0A1H0X678"/>
<keyword evidence="5 11" id="KW-1133">Transmembrane helix</keyword>
<sequence>MKPGPTRATNPHLLTGAHALGALPDAERAEFEEHLGRCQVCADESAGLVAAAALLGGAVDHVTPADPRRRILEAVRLVRQVPTGSEAVTVSSRRQGFLRAGALFAAACLTAAAVAGAHGALTASVVMPVASSPRTPIGDLLAAPDLRLVAAGDRTGTVAVSRGRDQVLFLADGLRPVPGDRVYQLWLVDEHGPRSAGTARATGEVVSLLATGVGGAGEAVLTVEPAGGSPGPTSAPVVTVDLR</sequence>
<feature type="domain" description="Anti-sigma K factor RskA C-terminal" evidence="12">
    <location>
        <begin position="104"/>
        <end position="237"/>
    </location>
</feature>
<dbReference type="EMBL" id="FNIX01000035">
    <property type="protein sequence ID" value="SDP97956.1"/>
    <property type="molecule type" value="Genomic_DNA"/>
</dbReference>
<reference evidence="14" key="1">
    <citation type="submission" date="2016-10" db="EMBL/GenBank/DDBJ databases">
        <authorList>
            <person name="Varghese N."/>
            <person name="Submissions S."/>
        </authorList>
    </citation>
    <scope>NUCLEOTIDE SEQUENCE [LARGE SCALE GENOMIC DNA]</scope>
    <source>
        <strain evidence="14">CGMCC 4.6609</strain>
    </source>
</reference>
<evidence type="ECO:0000256" key="8">
    <source>
        <dbReference type="ARBA" id="ARBA00023163"/>
    </source>
</evidence>
<evidence type="ECO:0000256" key="3">
    <source>
        <dbReference type="ARBA" id="ARBA00022475"/>
    </source>
</evidence>
<proteinExistence type="predicted"/>
<name>A0A1H0X678_9PSEU</name>
<dbReference type="Proteomes" id="UP000199691">
    <property type="component" value="Unassembled WGS sequence"/>
</dbReference>
<dbReference type="InterPro" id="IPR041916">
    <property type="entry name" value="Anti_sigma_zinc_sf"/>
</dbReference>
<comment type="subcellular location">
    <subcellularLocation>
        <location evidence="2">Cell membrane</location>
    </subcellularLocation>
    <subcellularLocation>
        <location evidence="1">Membrane</location>
        <topology evidence="1">Single-pass membrane protein</topology>
    </subcellularLocation>
</comment>
<keyword evidence="14" id="KW-1185">Reference proteome</keyword>
<evidence type="ECO:0000313" key="14">
    <source>
        <dbReference type="Proteomes" id="UP000199691"/>
    </source>
</evidence>
<dbReference type="InterPro" id="IPR018764">
    <property type="entry name" value="RskA_C"/>
</dbReference>
<dbReference type="PANTHER" id="PTHR37461:SF1">
    <property type="entry name" value="ANTI-SIGMA-K FACTOR RSKA"/>
    <property type="match status" value="1"/>
</dbReference>
<dbReference type="PANTHER" id="PTHR37461">
    <property type="entry name" value="ANTI-SIGMA-K FACTOR RSKA"/>
    <property type="match status" value="1"/>
</dbReference>
<keyword evidence="4 11" id="KW-0812">Transmembrane</keyword>
<feature type="transmembrane region" description="Helical" evidence="11">
    <location>
        <begin position="102"/>
        <end position="127"/>
    </location>
</feature>
<evidence type="ECO:0000313" key="13">
    <source>
        <dbReference type="EMBL" id="SDP97956.1"/>
    </source>
</evidence>
<dbReference type="RefSeq" id="WP_176960192.1">
    <property type="nucleotide sequence ID" value="NZ_FNIX01000035.1"/>
</dbReference>
<keyword evidence="3" id="KW-1003">Cell membrane</keyword>
<keyword evidence="7 11" id="KW-0472">Membrane</keyword>
<evidence type="ECO:0000256" key="4">
    <source>
        <dbReference type="ARBA" id="ARBA00022692"/>
    </source>
</evidence>
<evidence type="ECO:0000256" key="7">
    <source>
        <dbReference type="ARBA" id="ARBA00023136"/>
    </source>
</evidence>
<accession>A0A1H0X678</accession>
<dbReference type="Pfam" id="PF10099">
    <property type="entry name" value="RskA_C"/>
    <property type="match status" value="1"/>
</dbReference>
<evidence type="ECO:0000256" key="5">
    <source>
        <dbReference type="ARBA" id="ARBA00022989"/>
    </source>
</evidence>
<keyword evidence="8" id="KW-0804">Transcription</keyword>